<keyword evidence="3" id="KW-0813">Transport</keyword>
<dbReference type="Proteomes" id="UP001623330">
    <property type="component" value="Unassembled WGS sequence"/>
</dbReference>
<dbReference type="EMBL" id="JBEVYD010000011">
    <property type="protein sequence ID" value="KAL3229649.1"/>
    <property type="molecule type" value="Genomic_DNA"/>
</dbReference>
<dbReference type="InterPro" id="IPR037545">
    <property type="entry name" value="DENN_FNIP1/2"/>
</dbReference>
<dbReference type="PROSITE" id="PS51836">
    <property type="entry name" value="DENN_FNIP12"/>
    <property type="match status" value="1"/>
</dbReference>
<keyword evidence="9" id="KW-1185">Reference proteome</keyword>
<comment type="caution">
    <text evidence="8">The sequence shown here is derived from an EMBL/GenBank/DDBJ whole genome shotgun (WGS) entry which is preliminary data.</text>
</comment>
<organism evidence="8 9">
    <name type="scientific">Nakaseomyces bracarensis</name>
    <dbReference type="NCBI Taxonomy" id="273131"/>
    <lineage>
        <taxon>Eukaryota</taxon>
        <taxon>Fungi</taxon>
        <taxon>Dikarya</taxon>
        <taxon>Ascomycota</taxon>
        <taxon>Saccharomycotina</taxon>
        <taxon>Saccharomycetes</taxon>
        <taxon>Saccharomycetales</taxon>
        <taxon>Saccharomycetaceae</taxon>
        <taxon>Nakaseomyces</taxon>
    </lineage>
</organism>
<protein>
    <recommendedName>
        <fullName evidence="2">Protein LST4</fullName>
    </recommendedName>
</protein>
<sequence length="845" mass="94573">MGSVDRSAEALENLNDEWRVKLFGSRLRGYVPHLNVEYRLLIIEENAEMACRQRYRTILDYSGRRNAFITSSELKQYIYGSPIRSKSRETENKIRLIPNSRQLLVTRIFYPKKGSVTVSPALSTTSTSTSSNKKGMKMKGNTNNYKSTDSRVSITLCLPSYLLADISDTWSEIDGWLTQTERHLMATSFHVVETQQNFFVELVNKLLIPALRSCHEIPRLLLYPLDNIEFIHSWFKDVFNWIEMKEGTKLNFLPYLIAKTLIDYRKEEGGAESSRIVITSGNMVIANKLVFILSGLLNPRYDSEVHIIDENIPAAAIKVAPSHHPESHYTDVDPQSHSSNIHHTPIKPKIPATIMERRISRHSVGNIEQLHVPSHSMDIPSTKIDHSPFSTSKGWKIPSSHRSATSSVSISSGESLAEVIQPSSLKSLNTTSLHNFSSSLSNQLGTSYGSWFNGSITGSFSNINPISSGTTTNTIGFSNSFKKNNLSALFQNSPSSAGTDGWDRIGTTTTNTTLQRTTSNSSLRHLVTPYQQQLTSPSTNSEYEEYPWFGAGGSNNGGTTAAASNVYATASQPLLQNHNNNLDPTTMLNNIRNGGNNTVYTFPLKNVEFERNSSAIDHHELLKNCFDEIFDGPLLAHKVDTMVPCRDIAPHIHDGMHGDSSSITEHQRSTIDVAITTGEFPQYPQELLPRYTMYLSGFNPFFRLQAIPASKEIETSIVHGLKRDFVRDNCQVSRTLCVSMRSRSIKEIIVRKTSSLPTSSQASASSEDRRSRNSRGMLKQKVKKIFANGNSMTRVTPVMNNCIAFIEAALKSAMSLYSDPTIDRKYRDERIKKIFLAVVHYNTEA</sequence>
<proteinExistence type="inferred from homology"/>
<evidence type="ECO:0000256" key="2">
    <source>
        <dbReference type="ARBA" id="ARBA00013394"/>
    </source>
</evidence>
<gene>
    <name evidence="8" type="ORF">RNJ44_01785</name>
</gene>
<feature type="domain" description="UDENN FNIP1/2-type" evidence="7">
    <location>
        <begin position="33"/>
        <end position="842"/>
    </location>
</feature>
<evidence type="ECO:0000256" key="4">
    <source>
        <dbReference type="ARBA" id="ARBA00022927"/>
    </source>
</evidence>
<keyword evidence="4" id="KW-0653">Protein transport</keyword>
<evidence type="ECO:0000256" key="1">
    <source>
        <dbReference type="ARBA" id="ARBA00010162"/>
    </source>
</evidence>
<evidence type="ECO:0000313" key="8">
    <source>
        <dbReference type="EMBL" id="KAL3229649.1"/>
    </source>
</evidence>
<keyword evidence="5" id="KW-0029">Amino-acid transport</keyword>
<evidence type="ECO:0000256" key="3">
    <source>
        <dbReference type="ARBA" id="ARBA00022448"/>
    </source>
</evidence>
<evidence type="ECO:0000256" key="6">
    <source>
        <dbReference type="SAM" id="MobiDB-lite"/>
    </source>
</evidence>
<dbReference type="Pfam" id="PF18639">
    <property type="entry name" value="Longin_2"/>
    <property type="match status" value="1"/>
</dbReference>
<evidence type="ECO:0000256" key="5">
    <source>
        <dbReference type="ARBA" id="ARBA00022970"/>
    </source>
</evidence>
<reference evidence="8 9" key="1">
    <citation type="submission" date="2024-05" db="EMBL/GenBank/DDBJ databases">
        <title>Long read based assembly of the Candida bracarensis genome reveals expanded adhesin content.</title>
        <authorList>
            <person name="Marcet-Houben M."/>
            <person name="Ksiezopolska E."/>
            <person name="Gabaldon T."/>
        </authorList>
    </citation>
    <scope>NUCLEOTIDE SEQUENCE [LARGE SCALE GENOMIC DNA]</scope>
    <source>
        <strain evidence="8 9">CBM6</strain>
    </source>
</reference>
<evidence type="ECO:0000313" key="9">
    <source>
        <dbReference type="Proteomes" id="UP001623330"/>
    </source>
</evidence>
<dbReference type="InterPro" id="IPR041153">
    <property type="entry name" value="LST4_longin"/>
</dbReference>
<feature type="compositionally biased region" description="Polar residues" evidence="6">
    <location>
        <begin position="333"/>
        <end position="342"/>
    </location>
</feature>
<name>A0ABR4NNS8_9SACH</name>
<evidence type="ECO:0000259" key="7">
    <source>
        <dbReference type="PROSITE" id="PS51836"/>
    </source>
</evidence>
<comment type="similarity">
    <text evidence="1">Belongs to the LST4 family.</text>
</comment>
<feature type="region of interest" description="Disordered" evidence="6">
    <location>
        <begin position="756"/>
        <end position="776"/>
    </location>
</feature>
<feature type="region of interest" description="Disordered" evidence="6">
    <location>
        <begin position="120"/>
        <end position="142"/>
    </location>
</feature>
<feature type="compositionally biased region" description="Low complexity" evidence="6">
    <location>
        <begin position="756"/>
        <end position="765"/>
    </location>
</feature>
<accession>A0ABR4NNS8</accession>
<feature type="compositionally biased region" description="Low complexity" evidence="6">
    <location>
        <begin position="123"/>
        <end position="142"/>
    </location>
</feature>
<feature type="region of interest" description="Disordered" evidence="6">
    <location>
        <begin position="324"/>
        <end position="345"/>
    </location>
</feature>